<reference evidence="14" key="1">
    <citation type="submission" date="2022-10" db="EMBL/GenBank/DDBJ databases">
        <title>Comparative genomic analysis of Cohnella hashimotonis sp. nov., isolated from the International Space Station.</title>
        <authorList>
            <person name="Simpson A."/>
            <person name="Venkateswaran K."/>
        </authorList>
    </citation>
    <scope>NUCLEOTIDE SEQUENCE</scope>
    <source>
        <strain evidence="14">DSM 28161</strain>
    </source>
</reference>
<comment type="subcellular location">
    <subcellularLocation>
        <location evidence="1">Cell membrane</location>
        <topology evidence="1">Multi-pass membrane protein</topology>
    </subcellularLocation>
</comment>
<comment type="caution">
    <text evidence="14">The sequence shown here is derived from an EMBL/GenBank/DDBJ whole genome shotgun (WGS) entry which is preliminary data.</text>
</comment>
<keyword evidence="7 14" id="KW-0418">Kinase</keyword>
<dbReference type="GO" id="GO:0005524">
    <property type="term" value="F:ATP binding"/>
    <property type="evidence" value="ECO:0007669"/>
    <property type="project" value="UniProtKB-KW"/>
</dbReference>
<dbReference type="SUPFAM" id="SSF55874">
    <property type="entry name" value="ATPase domain of HSP90 chaperone/DNA topoisomerase II/histidine kinase"/>
    <property type="match status" value="1"/>
</dbReference>
<keyword evidence="2" id="KW-1003">Cell membrane</keyword>
<dbReference type="InterPro" id="IPR010559">
    <property type="entry name" value="Sig_transdc_His_kin_internal"/>
</dbReference>
<dbReference type="PANTHER" id="PTHR34220">
    <property type="entry name" value="SENSOR HISTIDINE KINASE YPDA"/>
    <property type="match status" value="1"/>
</dbReference>
<dbReference type="Pfam" id="PF06580">
    <property type="entry name" value="His_kinase"/>
    <property type="match status" value="1"/>
</dbReference>
<evidence type="ECO:0000256" key="6">
    <source>
        <dbReference type="ARBA" id="ARBA00022741"/>
    </source>
</evidence>
<gene>
    <name evidence="14" type="ORF">OMP40_34625</name>
</gene>
<keyword evidence="9" id="KW-1133">Transmembrane helix</keyword>
<dbReference type="GO" id="GO:0005886">
    <property type="term" value="C:plasma membrane"/>
    <property type="evidence" value="ECO:0007669"/>
    <property type="project" value="UniProtKB-SubCell"/>
</dbReference>
<evidence type="ECO:0000313" key="14">
    <source>
        <dbReference type="EMBL" id="MDG0813847.1"/>
    </source>
</evidence>
<feature type="domain" description="Histidine kinase/HSP90-like ATPase" evidence="12">
    <location>
        <begin position="114"/>
        <end position="223"/>
    </location>
</feature>
<dbReference type="EMBL" id="JAPDIA010000009">
    <property type="protein sequence ID" value="MDG0813847.1"/>
    <property type="molecule type" value="Genomic_DNA"/>
</dbReference>
<protein>
    <submittedName>
        <fullName evidence="14">Histidine kinase</fullName>
    </submittedName>
</protein>
<evidence type="ECO:0000256" key="11">
    <source>
        <dbReference type="ARBA" id="ARBA00023136"/>
    </source>
</evidence>
<keyword evidence="15" id="KW-1185">Reference proteome</keyword>
<dbReference type="Gene3D" id="3.30.565.10">
    <property type="entry name" value="Histidine kinase-like ATPase, C-terminal domain"/>
    <property type="match status" value="1"/>
</dbReference>
<proteinExistence type="predicted"/>
<evidence type="ECO:0000256" key="8">
    <source>
        <dbReference type="ARBA" id="ARBA00022840"/>
    </source>
</evidence>
<evidence type="ECO:0000259" key="12">
    <source>
        <dbReference type="Pfam" id="PF02518"/>
    </source>
</evidence>
<dbReference type="AlphaFoldDB" id="A0A9X4L5H9"/>
<keyword evidence="4" id="KW-0808">Transferase</keyword>
<evidence type="ECO:0000259" key="13">
    <source>
        <dbReference type="Pfam" id="PF06580"/>
    </source>
</evidence>
<name>A0A9X4L5H9_9BACL</name>
<evidence type="ECO:0000256" key="9">
    <source>
        <dbReference type="ARBA" id="ARBA00022989"/>
    </source>
</evidence>
<dbReference type="InterPro" id="IPR003594">
    <property type="entry name" value="HATPase_dom"/>
</dbReference>
<organism evidence="14 15">
    <name type="scientific">Cohnella rhizosphaerae</name>
    <dbReference type="NCBI Taxonomy" id="1457232"/>
    <lineage>
        <taxon>Bacteria</taxon>
        <taxon>Bacillati</taxon>
        <taxon>Bacillota</taxon>
        <taxon>Bacilli</taxon>
        <taxon>Bacillales</taxon>
        <taxon>Paenibacillaceae</taxon>
        <taxon>Cohnella</taxon>
    </lineage>
</organism>
<dbReference type="InterPro" id="IPR036890">
    <property type="entry name" value="HATPase_C_sf"/>
</dbReference>
<keyword evidence="3" id="KW-0597">Phosphoprotein</keyword>
<dbReference type="PANTHER" id="PTHR34220:SF11">
    <property type="entry name" value="SENSOR PROTEIN KINASE HPTS"/>
    <property type="match status" value="1"/>
</dbReference>
<keyword evidence="10" id="KW-0902">Two-component regulatory system</keyword>
<keyword evidence="5" id="KW-0812">Transmembrane</keyword>
<evidence type="ECO:0000256" key="7">
    <source>
        <dbReference type="ARBA" id="ARBA00022777"/>
    </source>
</evidence>
<dbReference type="GO" id="GO:0000155">
    <property type="term" value="F:phosphorelay sensor kinase activity"/>
    <property type="evidence" value="ECO:0007669"/>
    <property type="project" value="InterPro"/>
</dbReference>
<accession>A0A9X4L5H9</accession>
<sequence>MRDSIDQMLEARSRELEAHFEALQSQMDPHFLFNSLMAISSVAREADAPVVVEMCDCLSRMLRYTASHKQSSVDIADEWGHAVNYIRMMKLRYEDFIEAKFDLDDSLAGIRVPKLILQPLVENAFSHGFANATPPYCVAITGTRTERTWALEIKDNGGGFSPSALRRIEEQFRKHDTNLSNHDFSNQLEIGGMTVSNVYIRLKMLYGQDAVFEISNNSQGATVKIGGTIVRTEGKERGADV</sequence>
<evidence type="ECO:0000313" key="15">
    <source>
        <dbReference type="Proteomes" id="UP001153404"/>
    </source>
</evidence>
<evidence type="ECO:0000256" key="3">
    <source>
        <dbReference type="ARBA" id="ARBA00022553"/>
    </source>
</evidence>
<evidence type="ECO:0000256" key="5">
    <source>
        <dbReference type="ARBA" id="ARBA00022692"/>
    </source>
</evidence>
<dbReference type="RefSeq" id="WP_277538297.1">
    <property type="nucleotide sequence ID" value="NZ_JAPDIA010000009.1"/>
</dbReference>
<evidence type="ECO:0000256" key="4">
    <source>
        <dbReference type="ARBA" id="ARBA00022679"/>
    </source>
</evidence>
<dbReference type="Pfam" id="PF02518">
    <property type="entry name" value="HATPase_c"/>
    <property type="match status" value="1"/>
</dbReference>
<evidence type="ECO:0000256" key="1">
    <source>
        <dbReference type="ARBA" id="ARBA00004651"/>
    </source>
</evidence>
<keyword evidence="11" id="KW-0472">Membrane</keyword>
<evidence type="ECO:0000256" key="2">
    <source>
        <dbReference type="ARBA" id="ARBA00022475"/>
    </source>
</evidence>
<feature type="domain" description="Signal transduction histidine kinase internal region" evidence="13">
    <location>
        <begin position="19"/>
        <end position="95"/>
    </location>
</feature>
<keyword evidence="8" id="KW-0067">ATP-binding</keyword>
<keyword evidence="6" id="KW-0547">Nucleotide-binding</keyword>
<dbReference type="Proteomes" id="UP001153404">
    <property type="component" value="Unassembled WGS sequence"/>
</dbReference>
<evidence type="ECO:0000256" key="10">
    <source>
        <dbReference type="ARBA" id="ARBA00023012"/>
    </source>
</evidence>
<dbReference type="InterPro" id="IPR050640">
    <property type="entry name" value="Bact_2-comp_sensor_kinase"/>
</dbReference>